<accession>A0ABQ8T0U5</accession>
<dbReference type="Proteomes" id="UP001148838">
    <property type="component" value="Unassembled WGS sequence"/>
</dbReference>
<keyword evidence="3" id="KW-1185">Reference proteome</keyword>
<evidence type="ECO:0000313" key="3">
    <source>
        <dbReference type="Proteomes" id="UP001148838"/>
    </source>
</evidence>
<dbReference type="EMBL" id="JAJSOF020000017">
    <property type="protein sequence ID" value="KAJ4440097.1"/>
    <property type="molecule type" value="Genomic_DNA"/>
</dbReference>
<gene>
    <name evidence="2" type="ORF">ANN_08230</name>
</gene>
<feature type="region of interest" description="Disordered" evidence="1">
    <location>
        <begin position="98"/>
        <end position="143"/>
    </location>
</feature>
<proteinExistence type="predicted"/>
<sequence length="143" mass="15861">MSPESSTESYPAFAHFGLRENPGKNLNQNSHIERTTKRHKYSPMAERRCINNVLIQNGHLENTQHNAILIKEQSLGSNTGIRNNDGLRKTMMKMMTGAAEGTPSVISLDGSIPRRRVGKKTTSKGGTSKEEEEGEEEEEEGCC</sequence>
<comment type="caution">
    <text evidence="2">The sequence shown here is derived from an EMBL/GenBank/DDBJ whole genome shotgun (WGS) entry which is preliminary data.</text>
</comment>
<feature type="compositionally biased region" description="Basic residues" evidence="1">
    <location>
        <begin position="113"/>
        <end position="122"/>
    </location>
</feature>
<evidence type="ECO:0000313" key="2">
    <source>
        <dbReference type="EMBL" id="KAJ4440097.1"/>
    </source>
</evidence>
<reference evidence="2 3" key="1">
    <citation type="journal article" date="2022" name="Allergy">
        <title>Genome assembly and annotation of Periplaneta americana reveal a comprehensive cockroach allergen profile.</title>
        <authorList>
            <person name="Wang L."/>
            <person name="Xiong Q."/>
            <person name="Saelim N."/>
            <person name="Wang L."/>
            <person name="Nong W."/>
            <person name="Wan A.T."/>
            <person name="Shi M."/>
            <person name="Liu X."/>
            <person name="Cao Q."/>
            <person name="Hui J.H.L."/>
            <person name="Sookrung N."/>
            <person name="Leung T.F."/>
            <person name="Tungtrongchitr A."/>
            <person name="Tsui S.K.W."/>
        </authorList>
    </citation>
    <scope>NUCLEOTIDE SEQUENCE [LARGE SCALE GENOMIC DNA]</scope>
    <source>
        <strain evidence="2">PWHHKU_190912</strain>
    </source>
</reference>
<organism evidence="2 3">
    <name type="scientific">Periplaneta americana</name>
    <name type="common">American cockroach</name>
    <name type="synonym">Blatta americana</name>
    <dbReference type="NCBI Taxonomy" id="6978"/>
    <lineage>
        <taxon>Eukaryota</taxon>
        <taxon>Metazoa</taxon>
        <taxon>Ecdysozoa</taxon>
        <taxon>Arthropoda</taxon>
        <taxon>Hexapoda</taxon>
        <taxon>Insecta</taxon>
        <taxon>Pterygota</taxon>
        <taxon>Neoptera</taxon>
        <taxon>Polyneoptera</taxon>
        <taxon>Dictyoptera</taxon>
        <taxon>Blattodea</taxon>
        <taxon>Blattoidea</taxon>
        <taxon>Blattidae</taxon>
        <taxon>Blattinae</taxon>
        <taxon>Periplaneta</taxon>
    </lineage>
</organism>
<name>A0ABQ8T0U5_PERAM</name>
<evidence type="ECO:0000256" key="1">
    <source>
        <dbReference type="SAM" id="MobiDB-lite"/>
    </source>
</evidence>
<protein>
    <submittedName>
        <fullName evidence="2">Uncharacterized protein</fullName>
    </submittedName>
</protein>
<feature type="compositionally biased region" description="Acidic residues" evidence="1">
    <location>
        <begin position="130"/>
        <end position="143"/>
    </location>
</feature>